<sequence>MKKIFAICLLMVLSVTNAQTFRIVNGAGNFKSTVNHAVTDTITNATTMYQYAIIDGYNDIVVVQPTFTKISGTAAATVKLQGSVNGTSYNDIGSSYTVTNTATQSTSWIVTPSSYKYYRLEIVPTGTQSVKVVTPVIVRNKPVR</sequence>
<feature type="signal peptide" evidence="1">
    <location>
        <begin position="1"/>
        <end position="18"/>
    </location>
</feature>
<evidence type="ECO:0000256" key="1">
    <source>
        <dbReference type="SAM" id="SignalP"/>
    </source>
</evidence>
<reference evidence="2 3" key="1">
    <citation type="submission" date="2023-05" db="EMBL/GenBank/DDBJ databases">
        <title>Flavobacterium sedimenti sp. nov., isolated from the sediment.</title>
        <authorList>
            <person name="Wu N."/>
        </authorList>
    </citation>
    <scope>NUCLEOTIDE SEQUENCE [LARGE SCALE GENOMIC DNA]</scope>
    <source>
        <strain evidence="2 3">YZ-48</strain>
    </source>
</reference>
<keyword evidence="3" id="KW-1185">Reference proteome</keyword>
<dbReference type="Proteomes" id="UP001230035">
    <property type="component" value="Unassembled WGS sequence"/>
</dbReference>
<dbReference type="EMBL" id="JASGBP010000001">
    <property type="protein sequence ID" value="MDI9256340.1"/>
    <property type="molecule type" value="Genomic_DNA"/>
</dbReference>
<evidence type="ECO:0000313" key="3">
    <source>
        <dbReference type="Proteomes" id="UP001230035"/>
    </source>
</evidence>
<proteinExistence type="predicted"/>
<evidence type="ECO:0000313" key="2">
    <source>
        <dbReference type="EMBL" id="MDI9256340.1"/>
    </source>
</evidence>
<comment type="caution">
    <text evidence="2">The sequence shown here is derived from an EMBL/GenBank/DDBJ whole genome shotgun (WGS) entry which is preliminary data.</text>
</comment>
<keyword evidence="1" id="KW-0732">Signal</keyword>
<organism evidence="2 3">
    <name type="scientific">Flavobacterium sedimenticola</name>
    <dbReference type="NCBI Taxonomy" id="3043286"/>
    <lineage>
        <taxon>Bacteria</taxon>
        <taxon>Pseudomonadati</taxon>
        <taxon>Bacteroidota</taxon>
        <taxon>Flavobacteriia</taxon>
        <taxon>Flavobacteriales</taxon>
        <taxon>Flavobacteriaceae</taxon>
        <taxon>Flavobacterium</taxon>
    </lineage>
</organism>
<accession>A0ABT6XMN7</accession>
<dbReference type="RefSeq" id="WP_283238019.1">
    <property type="nucleotide sequence ID" value="NZ_JASGBP010000001.1"/>
</dbReference>
<name>A0ABT6XMN7_9FLAO</name>
<gene>
    <name evidence="2" type="ORF">QHT84_02810</name>
</gene>
<feature type="chain" id="PRO_5046508660" evidence="1">
    <location>
        <begin position="19"/>
        <end position="144"/>
    </location>
</feature>
<protein>
    <submittedName>
        <fullName evidence="2">Uncharacterized protein</fullName>
    </submittedName>
</protein>